<evidence type="ECO:0000313" key="1">
    <source>
        <dbReference type="EMBL" id="KAH7328836.1"/>
    </source>
</evidence>
<protein>
    <submittedName>
        <fullName evidence="1">Uncharacterized protein</fullName>
    </submittedName>
</protein>
<evidence type="ECO:0000313" key="2">
    <source>
        <dbReference type="Proteomes" id="UP000813444"/>
    </source>
</evidence>
<accession>A0A8K0T286</accession>
<comment type="caution">
    <text evidence="1">The sequence shown here is derived from an EMBL/GenBank/DDBJ whole genome shotgun (WGS) entry which is preliminary data.</text>
</comment>
<dbReference type="AlphaFoldDB" id="A0A8K0T286"/>
<dbReference type="PROSITE" id="PS51257">
    <property type="entry name" value="PROKAR_LIPOPROTEIN"/>
    <property type="match status" value="1"/>
</dbReference>
<organism evidence="1 2">
    <name type="scientific">Stachybotrys elegans</name>
    <dbReference type="NCBI Taxonomy" id="80388"/>
    <lineage>
        <taxon>Eukaryota</taxon>
        <taxon>Fungi</taxon>
        <taxon>Dikarya</taxon>
        <taxon>Ascomycota</taxon>
        <taxon>Pezizomycotina</taxon>
        <taxon>Sordariomycetes</taxon>
        <taxon>Hypocreomycetidae</taxon>
        <taxon>Hypocreales</taxon>
        <taxon>Stachybotryaceae</taxon>
        <taxon>Stachybotrys</taxon>
    </lineage>
</organism>
<gene>
    <name evidence="1" type="ORF">B0I35DRAFT_418479</name>
</gene>
<reference evidence="1" key="1">
    <citation type="journal article" date="2021" name="Nat. Commun.">
        <title>Genetic determinants of endophytism in the Arabidopsis root mycobiome.</title>
        <authorList>
            <person name="Mesny F."/>
            <person name="Miyauchi S."/>
            <person name="Thiergart T."/>
            <person name="Pickel B."/>
            <person name="Atanasova L."/>
            <person name="Karlsson M."/>
            <person name="Huettel B."/>
            <person name="Barry K.W."/>
            <person name="Haridas S."/>
            <person name="Chen C."/>
            <person name="Bauer D."/>
            <person name="Andreopoulos W."/>
            <person name="Pangilinan J."/>
            <person name="LaButti K."/>
            <person name="Riley R."/>
            <person name="Lipzen A."/>
            <person name="Clum A."/>
            <person name="Drula E."/>
            <person name="Henrissat B."/>
            <person name="Kohler A."/>
            <person name="Grigoriev I.V."/>
            <person name="Martin F.M."/>
            <person name="Hacquard S."/>
        </authorList>
    </citation>
    <scope>NUCLEOTIDE SEQUENCE</scope>
    <source>
        <strain evidence="1">MPI-CAGE-CH-0235</strain>
    </source>
</reference>
<proteinExistence type="predicted"/>
<keyword evidence="2" id="KW-1185">Reference proteome</keyword>
<dbReference type="Proteomes" id="UP000813444">
    <property type="component" value="Unassembled WGS sequence"/>
</dbReference>
<dbReference type="EMBL" id="JAGPNK010000001">
    <property type="protein sequence ID" value="KAH7328836.1"/>
    <property type="molecule type" value="Genomic_DNA"/>
</dbReference>
<sequence length="73" mass="8019">MGRIIWFNGFGWAGCAVDGASIIRCQPPGAQNNSSTRRACLYMLVSRQCLCVCGTVLYDSHHVPFLALHHSHS</sequence>
<name>A0A8K0T286_9HYPO</name>